<proteinExistence type="predicted"/>
<reference evidence="3 4" key="1">
    <citation type="journal article" date="2020" name="Genome Biol. Evol.">
        <title>A new high-quality draft genome assembly of the Chinese cordyceps Ophiocordyceps sinensis.</title>
        <authorList>
            <person name="Shu R."/>
            <person name="Zhang J."/>
            <person name="Meng Q."/>
            <person name="Zhang H."/>
            <person name="Zhou G."/>
            <person name="Li M."/>
            <person name="Wu P."/>
            <person name="Zhao Y."/>
            <person name="Chen C."/>
            <person name="Qin Q."/>
        </authorList>
    </citation>
    <scope>NUCLEOTIDE SEQUENCE [LARGE SCALE GENOMIC DNA]</scope>
    <source>
        <strain evidence="3 4">IOZ07</strain>
    </source>
</reference>
<dbReference type="OrthoDB" id="2020070at2759"/>
<dbReference type="AlphaFoldDB" id="A0A8H4PTA4"/>
<evidence type="ECO:0000256" key="1">
    <source>
        <dbReference type="SAM" id="MobiDB-lite"/>
    </source>
</evidence>
<dbReference type="PANTHER" id="PTHR34815">
    <property type="entry name" value="LYSINE ACETYLTRANSFERASE"/>
    <property type="match status" value="1"/>
</dbReference>
<dbReference type="CDD" id="cd04301">
    <property type="entry name" value="NAT_SF"/>
    <property type="match status" value="1"/>
</dbReference>
<dbReference type="GO" id="GO:0016747">
    <property type="term" value="F:acyltransferase activity, transferring groups other than amino-acyl groups"/>
    <property type="evidence" value="ECO:0007669"/>
    <property type="project" value="InterPro"/>
</dbReference>
<accession>A0A8H4PTA4</accession>
<dbReference type="Proteomes" id="UP000557566">
    <property type="component" value="Unassembled WGS sequence"/>
</dbReference>
<evidence type="ECO:0000313" key="4">
    <source>
        <dbReference type="Proteomes" id="UP000557566"/>
    </source>
</evidence>
<evidence type="ECO:0000313" key="3">
    <source>
        <dbReference type="EMBL" id="KAF4510015.1"/>
    </source>
</evidence>
<feature type="region of interest" description="Disordered" evidence="1">
    <location>
        <begin position="1"/>
        <end position="25"/>
    </location>
</feature>
<dbReference type="InterPro" id="IPR000182">
    <property type="entry name" value="GNAT_dom"/>
</dbReference>
<feature type="compositionally biased region" description="Polar residues" evidence="1">
    <location>
        <begin position="9"/>
        <end position="25"/>
    </location>
</feature>
<dbReference type="InterPro" id="IPR016181">
    <property type="entry name" value="Acyl_CoA_acyltransferase"/>
</dbReference>
<dbReference type="EMBL" id="JAAVMX010000003">
    <property type="protein sequence ID" value="KAF4510015.1"/>
    <property type="molecule type" value="Genomic_DNA"/>
</dbReference>
<protein>
    <recommendedName>
        <fullName evidence="2">N-acetyltransferase domain-containing protein</fullName>
    </recommendedName>
</protein>
<gene>
    <name evidence="3" type="ORF">G6O67_001942</name>
</gene>
<organism evidence="3 4">
    <name type="scientific">Ophiocordyceps sinensis</name>
    <dbReference type="NCBI Taxonomy" id="72228"/>
    <lineage>
        <taxon>Eukaryota</taxon>
        <taxon>Fungi</taxon>
        <taxon>Dikarya</taxon>
        <taxon>Ascomycota</taxon>
        <taxon>Pezizomycotina</taxon>
        <taxon>Sordariomycetes</taxon>
        <taxon>Hypocreomycetidae</taxon>
        <taxon>Hypocreales</taxon>
        <taxon>Ophiocordycipitaceae</taxon>
        <taxon>Ophiocordyceps</taxon>
    </lineage>
</organism>
<dbReference type="Gene3D" id="3.40.630.30">
    <property type="match status" value="1"/>
</dbReference>
<dbReference type="Pfam" id="PF22998">
    <property type="entry name" value="GNAT_LYC1-like"/>
    <property type="match status" value="1"/>
</dbReference>
<dbReference type="SUPFAM" id="SSF55729">
    <property type="entry name" value="Acyl-CoA N-acyltransferases (Nat)"/>
    <property type="match status" value="1"/>
</dbReference>
<comment type="caution">
    <text evidence="3">The sequence shown here is derived from an EMBL/GenBank/DDBJ whole genome shotgun (WGS) entry which is preliminary data.</text>
</comment>
<name>A0A8H4PTA4_9HYPO</name>
<feature type="domain" description="N-acetyltransferase" evidence="2">
    <location>
        <begin position="62"/>
        <end position="238"/>
    </location>
</feature>
<keyword evidence="4" id="KW-1185">Reference proteome</keyword>
<sequence length="423" mass="47542">MAQPLSLLSPPSTNNKTPFANATLSTRSSTTPLAIVLESSAADEMGRREETDMLLHDQDARLVYQRATSKQITKHFENNSQMWAAPLSTRDYMDLQKHLSETEASKGETAYWVLFDREAPETIISSCTTYRRDAMVNAGHGMRPVKAAVIADVFTLPDYRRRGMATKLLREVQQMLDNLDQRVEFSVLYSDQRPEFYGGLGWTPQPARHLRIVLGKAPVGMPPETDELKHIRVPQLVELGNKDLNMAKLRLSGLSDHGPNKTHAQLLPTQKLMRWHMVRSAVLKKKQLAHRQAAVAERASLHGASCKRRETGTEAWAWWTHEQRAPRLYVGRLVATRVRGMERDIKAVLGVAAAEASQLGFREVVVWEPAEQTVAAAALLVEELGHGASFVEEERPDMVPCLRWHGGERREGALVDAQFFGWV</sequence>
<dbReference type="PANTHER" id="PTHR34815:SF2">
    <property type="entry name" value="N-ACETYLTRANSFERASE DOMAIN-CONTAINING PROTEIN"/>
    <property type="match status" value="1"/>
</dbReference>
<dbReference type="InterPro" id="IPR055100">
    <property type="entry name" value="GNAT_LYC1-like"/>
</dbReference>
<dbReference type="InterPro" id="IPR053013">
    <property type="entry name" value="LAT"/>
</dbReference>
<dbReference type="Pfam" id="PF13527">
    <property type="entry name" value="Acetyltransf_9"/>
    <property type="match status" value="1"/>
</dbReference>
<evidence type="ECO:0000259" key="2">
    <source>
        <dbReference type="PROSITE" id="PS51186"/>
    </source>
</evidence>
<dbReference type="PROSITE" id="PS51186">
    <property type="entry name" value="GNAT"/>
    <property type="match status" value="1"/>
</dbReference>